<dbReference type="InterPro" id="IPR036852">
    <property type="entry name" value="Peptidase_S8/S53_dom_sf"/>
</dbReference>
<keyword evidence="5 11" id="KW-0812">Transmembrane</keyword>
<comment type="caution">
    <text evidence="14">The sequence shown here is derived from an EMBL/GenBank/DDBJ whole genome shotgun (WGS) entry which is preliminary data.</text>
</comment>
<dbReference type="EMBL" id="JAAKZX010000396">
    <property type="protein sequence ID" value="NGO49366.1"/>
    <property type="molecule type" value="Genomic_DNA"/>
</dbReference>
<dbReference type="PANTHER" id="PTHR43806">
    <property type="entry name" value="PEPTIDASE S8"/>
    <property type="match status" value="1"/>
</dbReference>
<dbReference type="SUPFAM" id="SSF52743">
    <property type="entry name" value="Subtilisin-like"/>
    <property type="match status" value="1"/>
</dbReference>
<evidence type="ECO:0000256" key="6">
    <source>
        <dbReference type="ARBA" id="ARBA00022801"/>
    </source>
</evidence>
<name>A0ABX0EAL5_9ACTN</name>
<dbReference type="InterPro" id="IPR015500">
    <property type="entry name" value="Peptidase_S8_subtilisin-rel"/>
</dbReference>
<dbReference type="RefSeq" id="WP_165345794.1">
    <property type="nucleotide sequence ID" value="NZ_JAAKZX010000396.1"/>
</dbReference>
<dbReference type="Gene3D" id="3.40.50.200">
    <property type="entry name" value="Peptidase S8/S53 domain"/>
    <property type="match status" value="1"/>
</dbReference>
<sequence length="401" mass="41139">MTRKAIAVGARRTGVLATLLAASLALVPPTTAHADGIRAQQWPLEAMRAKEAWQTTKGEGITVAVLDTGVEAQHPDLAGNVLTGKDMVGFGAGRGDRAWARHGTAMAGIIAGNGHGPGNADGVMGIAPEAKILPVRVILEDGDSARGKARNTRGNALAEGIRWAADHGADVINLSLGDDSKSAHPEATEDAAVQYALRKGAVVVASAGNGGEKGDHISYPAAYPGVIAATAVDKYGTRASFSTRRWYATVSAPGVDVVIADPDRKYYEGWGTSAASAFVSGAVALVRAAHPNLAPAQIKELLEDTARNAPSGGRDDSRGFGFVDPAAAIKEGGKLKPEGLRSASYGEKYFGPGPDAADDDSSTGWAGPVAGGVGGVLLIGAVVLWRGRREPRPTATGDPDY</sequence>
<evidence type="ECO:0000256" key="5">
    <source>
        <dbReference type="ARBA" id="ARBA00022692"/>
    </source>
</evidence>
<evidence type="ECO:0000256" key="1">
    <source>
        <dbReference type="ARBA" id="ARBA00004162"/>
    </source>
</evidence>
<evidence type="ECO:0000256" key="7">
    <source>
        <dbReference type="ARBA" id="ARBA00022825"/>
    </source>
</evidence>
<dbReference type="Pfam" id="PF00082">
    <property type="entry name" value="Peptidase_S8"/>
    <property type="match status" value="1"/>
</dbReference>
<feature type="transmembrane region" description="Helical" evidence="11">
    <location>
        <begin position="365"/>
        <end position="385"/>
    </location>
</feature>
<feature type="active site" description="Charge relay system" evidence="10">
    <location>
        <position position="273"/>
    </location>
</feature>
<keyword evidence="3" id="KW-1003">Cell membrane</keyword>
<comment type="subcellular location">
    <subcellularLocation>
        <location evidence="1">Cell membrane</location>
        <topology evidence="1">Single-pass membrane protein</topology>
    </subcellularLocation>
</comment>
<keyword evidence="8 11" id="KW-1133">Transmembrane helix</keyword>
<dbReference type="InterPro" id="IPR023827">
    <property type="entry name" value="Peptidase_S8_Asp-AS"/>
</dbReference>
<dbReference type="GO" id="GO:0008233">
    <property type="term" value="F:peptidase activity"/>
    <property type="evidence" value="ECO:0007669"/>
    <property type="project" value="UniProtKB-KW"/>
</dbReference>
<dbReference type="PRINTS" id="PR00723">
    <property type="entry name" value="SUBTILISIN"/>
</dbReference>
<evidence type="ECO:0000256" key="3">
    <source>
        <dbReference type="ARBA" id="ARBA00022475"/>
    </source>
</evidence>
<dbReference type="InterPro" id="IPR000209">
    <property type="entry name" value="Peptidase_S8/S53_dom"/>
</dbReference>
<feature type="active site" description="Charge relay system" evidence="10">
    <location>
        <position position="102"/>
    </location>
</feature>
<gene>
    <name evidence="14" type="primary">mycP</name>
    <name evidence="14" type="ORF">G6048_47345</name>
</gene>
<evidence type="ECO:0000256" key="9">
    <source>
        <dbReference type="ARBA" id="ARBA00023136"/>
    </source>
</evidence>
<evidence type="ECO:0000313" key="15">
    <source>
        <dbReference type="Proteomes" id="UP001518140"/>
    </source>
</evidence>
<protein>
    <submittedName>
        <fullName evidence="14">Type VII secretion-associated serine protease mycosin</fullName>
    </submittedName>
</protein>
<feature type="chain" id="PRO_5047307705" evidence="12">
    <location>
        <begin position="35"/>
        <end position="401"/>
    </location>
</feature>
<evidence type="ECO:0000256" key="10">
    <source>
        <dbReference type="PROSITE-ProRule" id="PRU01240"/>
    </source>
</evidence>
<dbReference type="PROSITE" id="PS00136">
    <property type="entry name" value="SUBTILASE_ASP"/>
    <property type="match status" value="1"/>
</dbReference>
<feature type="signal peptide" evidence="12">
    <location>
        <begin position="1"/>
        <end position="34"/>
    </location>
</feature>
<evidence type="ECO:0000256" key="8">
    <source>
        <dbReference type="ARBA" id="ARBA00022989"/>
    </source>
</evidence>
<proteinExistence type="inferred from homology"/>
<keyword evidence="4 10" id="KW-0645">Protease</keyword>
<keyword evidence="7 10" id="KW-0720">Serine protease</keyword>
<evidence type="ECO:0000313" key="14">
    <source>
        <dbReference type="EMBL" id="NGO49366.1"/>
    </source>
</evidence>
<dbReference type="PANTHER" id="PTHR43806:SF11">
    <property type="entry name" value="CEREVISIN-RELATED"/>
    <property type="match status" value="1"/>
</dbReference>
<evidence type="ECO:0000256" key="11">
    <source>
        <dbReference type="SAM" id="Phobius"/>
    </source>
</evidence>
<keyword evidence="6 10" id="KW-0378">Hydrolase</keyword>
<evidence type="ECO:0000256" key="2">
    <source>
        <dbReference type="ARBA" id="ARBA00011073"/>
    </source>
</evidence>
<accession>A0ABX0EAL5</accession>
<dbReference type="GO" id="GO:0006508">
    <property type="term" value="P:proteolysis"/>
    <property type="evidence" value="ECO:0007669"/>
    <property type="project" value="UniProtKB-KW"/>
</dbReference>
<reference evidence="14 15" key="1">
    <citation type="submission" date="2020-02" db="EMBL/GenBank/DDBJ databases">
        <title>Whole-genome analyses of novel actinobacteria.</title>
        <authorList>
            <person name="Sahin N."/>
            <person name="Tokatli A."/>
        </authorList>
    </citation>
    <scope>NUCLEOTIDE SEQUENCE [LARGE SCALE GENOMIC DNA]</scope>
    <source>
        <strain evidence="14 15">YC419</strain>
    </source>
</reference>
<dbReference type="InterPro" id="IPR023834">
    <property type="entry name" value="T7SS_pept_S8A_mycosin"/>
</dbReference>
<evidence type="ECO:0000256" key="12">
    <source>
        <dbReference type="SAM" id="SignalP"/>
    </source>
</evidence>
<dbReference type="Proteomes" id="UP001518140">
    <property type="component" value="Unassembled WGS sequence"/>
</dbReference>
<dbReference type="InterPro" id="IPR050131">
    <property type="entry name" value="Peptidase_S8_subtilisin-like"/>
</dbReference>
<keyword evidence="9 11" id="KW-0472">Membrane</keyword>
<dbReference type="PROSITE" id="PS51892">
    <property type="entry name" value="SUBTILASE"/>
    <property type="match status" value="1"/>
</dbReference>
<keyword evidence="15" id="KW-1185">Reference proteome</keyword>
<evidence type="ECO:0000259" key="13">
    <source>
        <dbReference type="Pfam" id="PF00082"/>
    </source>
</evidence>
<feature type="domain" description="Peptidase S8/S53" evidence="13">
    <location>
        <begin position="58"/>
        <end position="321"/>
    </location>
</feature>
<dbReference type="NCBIfam" id="TIGR03921">
    <property type="entry name" value="T7SS_mycosin"/>
    <property type="match status" value="1"/>
</dbReference>
<keyword evidence="12" id="KW-0732">Signal</keyword>
<evidence type="ECO:0000256" key="4">
    <source>
        <dbReference type="ARBA" id="ARBA00022670"/>
    </source>
</evidence>
<organism evidence="14 15">
    <name type="scientific">Streptomyces ureilyticus</name>
    <dbReference type="NCBI Taxonomy" id="1775131"/>
    <lineage>
        <taxon>Bacteria</taxon>
        <taxon>Bacillati</taxon>
        <taxon>Actinomycetota</taxon>
        <taxon>Actinomycetes</taxon>
        <taxon>Kitasatosporales</taxon>
        <taxon>Streptomycetaceae</taxon>
        <taxon>Streptomyces</taxon>
    </lineage>
</organism>
<feature type="active site" description="Charge relay system" evidence="10">
    <location>
        <position position="67"/>
    </location>
</feature>
<comment type="similarity">
    <text evidence="2 10">Belongs to the peptidase S8 family.</text>
</comment>